<gene>
    <name evidence="2" type="ORF">EJP82_17510</name>
</gene>
<feature type="domain" description="Aminoglycoside phosphotransferase" evidence="1">
    <location>
        <begin position="22"/>
        <end position="188"/>
    </location>
</feature>
<dbReference type="Gene3D" id="3.90.1200.10">
    <property type="match status" value="1"/>
</dbReference>
<dbReference type="SUPFAM" id="SSF56112">
    <property type="entry name" value="Protein kinase-like (PK-like)"/>
    <property type="match status" value="1"/>
</dbReference>
<name>A0A3S1DSH0_9BACL</name>
<evidence type="ECO:0000313" key="3">
    <source>
        <dbReference type="Proteomes" id="UP000279446"/>
    </source>
</evidence>
<accession>A0A3S1DSH0</accession>
<protein>
    <recommendedName>
        <fullName evidence="1">Aminoglycoside phosphotransferase domain-containing protein</fullName>
    </recommendedName>
</protein>
<evidence type="ECO:0000259" key="1">
    <source>
        <dbReference type="Pfam" id="PF01636"/>
    </source>
</evidence>
<dbReference type="EMBL" id="RZNY01000015">
    <property type="protein sequence ID" value="RUT44417.1"/>
    <property type="molecule type" value="Genomic_DNA"/>
</dbReference>
<dbReference type="RefSeq" id="WP_127193362.1">
    <property type="nucleotide sequence ID" value="NZ_RZNY01000015.1"/>
</dbReference>
<organism evidence="2 3">
    <name type="scientific">Paenibacillus anaericanus</name>
    <dbReference type="NCBI Taxonomy" id="170367"/>
    <lineage>
        <taxon>Bacteria</taxon>
        <taxon>Bacillati</taxon>
        <taxon>Bacillota</taxon>
        <taxon>Bacilli</taxon>
        <taxon>Bacillales</taxon>
        <taxon>Paenibacillaceae</taxon>
        <taxon>Paenibacillus</taxon>
    </lineage>
</organism>
<proteinExistence type="predicted"/>
<reference evidence="2 3" key="1">
    <citation type="submission" date="2018-12" db="EMBL/GenBank/DDBJ databases">
        <authorList>
            <person name="Sun L."/>
            <person name="Chen Z."/>
        </authorList>
    </citation>
    <scope>NUCLEOTIDE SEQUENCE [LARGE SCALE GENOMIC DNA]</scope>
    <source>
        <strain evidence="2 3">DSM 15890</strain>
    </source>
</reference>
<dbReference type="InterPro" id="IPR011009">
    <property type="entry name" value="Kinase-like_dom_sf"/>
</dbReference>
<dbReference type="Pfam" id="PF01636">
    <property type="entry name" value="APH"/>
    <property type="match status" value="1"/>
</dbReference>
<keyword evidence="3" id="KW-1185">Reference proteome</keyword>
<dbReference type="OrthoDB" id="9800774at2"/>
<dbReference type="Proteomes" id="UP000279446">
    <property type="component" value="Unassembled WGS sequence"/>
</dbReference>
<sequence length="267" mass="30302">MTNTNEIIAGGRTAEILSYGKDQILKLFRPGIPEHLSSDEFNISSAVFNLGLSCPRPIEIIDYEGRKGIIYSQVVGITMLKTIKKKMWTISKQGRKMATLHRDIHSRSVSNLPKQRDILIDRIQHAPLLTTEEKNTIILKLMALKEDTKLCHGDFHPDNIMLGEKKEWVIDWMTGMEGNPAGDVARTILMLKLGSTSEGTPRIISGLISLIRNKLRAAYTKEYLDNSKITMEEINQWIVPVAAARLTEWLPDQEKKELVELIRRNLS</sequence>
<comment type="caution">
    <text evidence="2">The sequence shown here is derived from an EMBL/GenBank/DDBJ whole genome shotgun (WGS) entry which is preliminary data.</text>
</comment>
<dbReference type="AlphaFoldDB" id="A0A3S1DSH0"/>
<evidence type="ECO:0000313" key="2">
    <source>
        <dbReference type="EMBL" id="RUT44417.1"/>
    </source>
</evidence>
<dbReference type="InterPro" id="IPR002575">
    <property type="entry name" value="Aminoglycoside_PTrfase"/>
</dbReference>